<comment type="subcellular location">
    <subcellularLocation>
        <location evidence="1">Secreted</location>
    </subcellularLocation>
</comment>
<feature type="domain" description="Lipase" evidence="5">
    <location>
        <begin position="37"/>
        <end position="286"/>
    </location>
</feature>
<evidence type="ECO:0000256" key="4">
    <source>
        <dbReference type="RuleBase" id="RU004262"/>
    </source>
</evidence>
<dbReference type="GO" id="GO:0016042">
    <property type="term" value="P:lipid catabolic process"/>
    <property type="evidence" value="ECO:0007669"/>
    <property type="project" value="TreeGrafter"/>
</dbReference>
<keyword evidence="3" id="KW-0964">Secreted</keyword>
<evidence type="ECO:0000256" key="2">
    <source>
        <dbReference type="ARBA" id="ARBA00010701"/>
    </source>
</evidence>
<dbReference type="PANTHER" id="PTHR11610:SF150">
    <property type="entry name" value="FI01825P-RELATED"/>
    <property type="match status" value="1"/>
</dbReference>
<evidence type="ECO:0000256" key="3">
    <source>
        <dbReference type="ARBA" id="ARBA00022525"/>
    </source>
</evidence>
<dbReference type="GO" id="GO:0017171">
    <property type="term" value="F:serine hydrolase activity"/>
    <property type="evidence" value="ECO:0007669"/>
    <property type="project" value="TreeGrafter"/>
</dbReference>
<dbReference type="InterPro" id="IPR033906">
    <property type="entry name" value="Lipase_N"/>
</dbReference>
<evidence type="ECO:0000313" key="7">
    <source>
        <dbReference type="Proteomes" id="UP000095300"/>
    </source>
</evidence>
<evidence type="ECO:0000259" key="5">
    <source>
        <dbReference type="Pfam" id="PF00151"/>
    </source>
</evidence>
<dbReference type="Proteomes" id="UP000095300">
    <property type="component" value="Unassembled WGS sequence"/>
</dbReference>
<gene>
    <name evidence="6" type="primary">106086749</name>
</gene>
<keyword evidence="7" id="KW-1185">Reference proteome</keyword>
<evidence type="ECO:0000256" key="1">
    <source>
        <dbReference type="ARBA" id="ARBA00004613"/>
    </source>
</evidence>
<dbReference type="Pfam" id="PF00151">
    <property type="entry name" value="Lipase"/>
    <property type="match status" value="1"/>
</dbReference>
<reference evidence="6" key="1">
    <citation type="submission" date="2020-05" db="UniProtKB">
        <authorList>
            <consortium name="EnsemblMetazoa"/>
        </authorList>
    </citation>
    <scope>IDENTIFICATION</scope>
    <source>
        <strain evidence="6">USDA</strain>
    </source>
</reference>
<evidence type="ECO:0000313" key="6">
    <source>
        <dbReference type="EnsemblMetazoa" id="SCAU016561-PA"/>
    </source>
</evidence>
<name>A0A1I8QF40_STOCA</name>
<dbReference type="CDD" id="cd00707">
    <property type="entry name" value="Pancreat_lipase_like"/>
    <property type="match status" value="1"/>
</dbReference>
<dbReference type="AlphaFoldDB" id="A0A1I8QF40"/>
<organism evidence="6 7">
    <name type="scientific">Stomoxys calcitrans</name>
    <name type="common">Stable fly</name>
    <name type="synonym">Conops calcitrans</name>
    <dbReference type="NCBI Taxonomy" id="35570"/>
    <lineage>
        <taxon>Eukaryota</taxon>
        <taxon>Metazoa</taxon>
        <taxon>Ecdysozoa</taxon>
        <taxon>Arthropoda</taxon>
        <taxon>Hexapoda</taxon>
        <taxon>Insecta</taxon>
        <taxon>Pterygota</taxon>
        <taxon>Neoptera</taxon>
        <taxon>Endopterygota</taxon>
        <taxon>Diptera</taxon>
        <taxon>Brachycera</taxon>
        <taxon>Muscomorpha</taxon>
        <taxon>Muscoidea</taxon>
        <taxon>Muscidae</taxon>
        <taxon>Stomoxys</taxon>
    </lineage>
</organism>
<dbReference type="PRINTS" id="PR00821">
    <property type="entry name" value="TAGLIPASE"/>
</dbReference>
<dbReference type="InterPro" id="IPR013818">
    <property type="entry name" value="Lipase"/>
</dbReference>
<dbReference type="GO" id="GO:0005615">
    <property type="term" value="C:extracellular space"/>
    <property type="evidence" value="ECO:0007669"/>
    <property type="project" value="TreeGrafter"/>
</dbReference>
<dbReference type="InterPro" id="IPR029058">
    <property type="entry name" value="AB_hydrolase_fold"/>
</dbReference>
<protein>
    <recommendedName>
        <fullName evidence="5">Lipase domain-containing protein</fullName>
    </recommendedName>
</protein>
<dbReference type="VEuPathDB" id="VectorBase:SCAU016561"/>
<dbReference type="OrthoDB" id="10053194at2759"/>
<dbReference type="InterPro" id="IPR000734">
    <property type="entry name" value="TAG_lipase"/>
</dbReference>
<dbReference type="GO" id="GO:0016298">
    <property type="term" value="F:lipase activity"/>
    <property type="evidence" value="ECO:0007669"/>
    <property type="project" value="InterPro"/>
</dbReference>
<dbReference type="FunFam" id="3.40.50.1820:FF:000076">
    <property type="entry name" value="phospholipase A1"/>
    <property type="match status" value="1"/>
</dbReference>
<dbReference type="STRING" id="35570.A0A1I8QF40"/>
<dbReference type="SUPFAM" id="SSF53474">
    <property type="entry name" value="alpha/beta-Hydrolases"/>
    <property type="match status" value="1"/>
</dbReference>
<accession>A0A1I8QF40</accession>
<comment type="similarity">
    <text evidence="2 4">Belongs to the AB hydrolase superfamily. Lipase family.</text>
</comment>
<dbReference type="PANTHER" id="PTHR11610">
    <property type="entry name" value="LIPASE"/>
    <property type="match status" value="1"/>
</dbReference>
<proteinExistence type="inferred from homology"/>
<sequence length="316" mass="35064">MPEYYQSPLRAINEIDSGWFDPDTDIDADHNYGIQSNPTDFFLYTRNKPMVATEIKAQYQSVEHSGFDSSKPTYIIIHGWISSYTSEYIQVIPHAILKAFDCNVILVDWARARTWNYVAAVVAIPGVASNIADMIDFLNDKFSLPFATLTLSGHSLGAHVAGTTGKKVKNGKIHTIVGLDAAKPLFFYDKPDERLAITDAVYVQAIHTNAGELGFVKPIANADFYVNGGSYQPGCQEFGCSHLRSAYYYAEVFELNDFGAIACENSIQAKTKNCGYMFSGVRMGARDAQDEVKGIYYVPVRSSYPYGITEVTNVQE</sequence>
<dbReference type="EnsemblMetazoa" id="SCAU016561-RA">
    <property type="protein sequence ID" value="SCAU016561-PA"/>
    <property type="gene ID" value="SCAU016561"/>
</dbReference>
<dbReference type="Gene3D" id="3.40.50.1820">
    <property type="entry name" value="alpha/beta hydrolase"/>
    <property type="match status" value="1"/>
</dbReference>